<gene>
    <name evidence="1" type="ORF">EVAR_95597_1</name>
</gene>
<dbReference type="Proteomes" id="UP000299102">
    <property type="component" value="Unassembled WGS sequence"/>
</dbReference>
<comment type="caution">
    <text evidence="1">The sequence shown here is derived from an EMBL/GenBank/DDBJ whole genome shotgun (WGS) entry which is preliminary data.</text>
</comment>
<accession>A0A4C1VIQ4</accession>
<proteinExistence type="predicted"/>
<evidence type="ECO:0000313" key="2">
    <source>
        <dbReference type="Proteomes" id="UP000299102"/>
    </source>
</evidence>
<evidence type="ECO:0000313" key="1">
    <source>
        <dbReference type="EMBL" id="GBP38978.1"/>
    </source>
</evidence>
<dbReference type="EMBL" id="BGZK01000357">
    <property type="protein sequence ID" value="GBP38978.1"/>
    <property type="molecule type" value="Genomic_DNA"/>
</dbReference>
<name>A0A4C1VIQ4_EUMVA</name>
<dbReference type="AlphaFoldDB" id="A0A4C1VIQ4"/>
<reference evidence="1 2" key="1">
    <citation type="journal article" date="2019" name="Commun. Biol.">
        <title>The bagworm genome reveals a unique fibroin gene that provides high tensile strength.</title>
        <authorList>
            <person name="Kono N."/>
            <person name="Nakamura H."/>
            <person name="Ohtoshi R."/>
            <person name="Tomita M."/>
            <person name="Numata K."/>
            <person name="Arakawa K."/>
        </authorList>
    </citation>
    <scope>NUCLEOTIDE SEQUENCE [LARGE SCALE GENOMIC DNA]</scope>
</reference>
<protein>
    <submittedName>
        <fullName evidence="1">Uncharacterized protein</fullName>
    </submittedName>
</protein>
<organism evidence="1 2">
    <name type="scientific">Eumeta variegata</name>
    <name type="common">Bagworm moth</name>
    <name type="synonym">Eumeta japonica</name>
    <dbReference type="NCBI Taxonomy" id="151549"/>
    <lineage>
        <taxon>Eukaryota</taxon>
        <taxon>Metazoa</taxon>
        <taxon>Ecdysozoa</taxon>
        <taxon>Arthropoda</taxon>
        <taxon>Hexapoda</taxon>
        <taxon>Insecta</taxon>
        <taxon>Pterygota</taxon>
        <taxon>Neoptera</taxon>
        <taxon>Endopterygota</taxon>
        <taxon>Lepidoptera</taxon>
        <taxon>Glossata</taxon>
        <taxon>Ditrysia</taxon>
        <taxon>Tineoidea</taxon>
        <taxon>Psychidae</taxon>
        <taxon>Oiketicinae</taxon>
        <taxon>Eumeta</taxon>
    </lineage>
</organism>
<keyword evidence="2" id="KW-1185">Reference proteome</keyword>
<sequence length="70" mass="7844">MNGTTRAEGGASIGAARDRLMLDSYALSPPLGDANEPGAPRCYRRDLRKNYSILKSCVERRRRKKENTTM</sequence>